<name>A0ABY3C9Z2_9GAMM</name>
<dbReference type="RefSeq" id="WP_127029118.1">
    <property type="nucleotide sequence ID" value="NZ_RYFG02000098.1"/>
</dbReference>
<evidence type="ECO:0008006" key="3">
    <source>
        <dbReference type="Google" id="ProtNLM"/>
    </source>
</evidence>
<sequence>MINITIDNPDIEHILQQTYGNNHSRLIKEFSQFIQTTRIKDDIGISIHQLEQGESIKLTDGFTQVKRKYEE</sequence>
<keyword evidence="2" id="KW-1185">Reference proteome</keyword>
<comment type="caution">
    <text evidence="1">The sequence shown here is derived from an EMBL/GenBank/DDBJ whole genome shotgun (WGS) entry which is preliminary data.</text>
</comment>
<evidence type="ECO:0000313" key="2">
    <source>
        <dbReference type="Proteomes" id="UP000733744"/>
    </source>
</evidence>
<evidence type="ECO:0000313" key="1">
    <source>
        <dbReference type="EMBL" id="TRW94426.1"/>
    </source>
</evidence>
<organism evidence="1 2">
    <name type="scientific">Candidatus Methylobacter oryzae</name>
    <dbReference type="NCBI Taxonomy" id="2497749"/>
    <lineage>
        <taxon>Bacteria</taxon>
        <taxon>Pseudomonadati</taxon>
        <taxon>Pseudomonadota</taxon>
        <taxon>Gammaproteobacteria</taxon>
        <taxon>Methylococcales</taxon>
        <taxon>Methylococcaceae</taxon>
        <taxon>Methylobacter</taxon>
    </lineage>
</organism>
<dbReference type="EMBL" id="RYFG02000098">
    <property type="protein sequence ID" value="TRW94426.1"/>
    <property type="molecule type" value="Genomic_DNA"/>
</dbReference>
<reference evidence="1 2" key="1">
    <citation type="journal article" date="2019" name="Antonie Van Leeuwenhoek">
        <title>Description of 'Ca. Methylobacter oryzae' KRF1, a novel species from the environmentally important Methylobacter clade 2.</title>
        <authorList>
            <person name="Khatri K."/>
            <person name="Mohite J.A."/>
            <person name="Pandit P.S."/>
            <person name="Bahulikar R."/>
            <person name="Rahalkar M.C."/>
        </authorList>
    </citation>
    <scope>NUCLEOTIDE SEQUENCE [LARGE SCALE GENOMIC DNA]</scope>
    <source>
        <strain evidence="1 2">KRF1</strain>
    </source>
</reference>
<dbReference type="Proteomes" id="UP000733744">
    <property type="component" value="Unassembled WGS sequence"/>
</dbReference>
<protein>
    <recommendedName>
        <fullName evidence="3">DUF2191 domain-containing protein</fullName>
    </recommendedName>
</protein>
<gene>
    <name evidence="1" type="ORF">EKO24_011815</name>
</gene>
<accession>A0ABY3C9Z2</accession>
<proteinExistence type="predicted"/>